<evidence type="ECO:0000313" key="2">
    <source>
        <dbReference type="Proteomes" id="UP000294114"/>
    </source>
</evidence>
<dbReference type="EMBL" id="SHLD01000001">
    <property type="protein sequence ID" value="RZU75947.1"/>
    <property type="molecule type" value="Genomic_DNA"/>
</dbReference>
<gene>
    <name evidence="1" type="ORF">EV384_4527</name>
</gene>
<reference evidence="1 2" key="1">
    <citation type="submission" date="2019-02" db="EMBL/GenBank/DDBJ databases">
        <title>Sequencing the genomes of 1000 actinobacteria strains.</title>
        <authorList>
            <person name="Klenk H.-P."/>
        </authorList>
    </citation>
    <scope>NUCLEOTIDE SEQUENCE [LARGE SCALE GENOMIC DNA]</scope>
    <source>
        <strain evidence="1 2">DSM 45612</strain>
    </source>
</reference>
<comment type="caution">
    <text evidence="1">The sequence shown here is derived from an EMBL/GenBank/DDBJ whole genome shotgun (WGS) entry which is preliminary data.</text>
</comment>
<name>A0A4Q8BDH9_9ACTN</name>
<proteinExistence type="predicted"/>
<protein>
    <submittedName>
        <fullName evidence="1">Uncharacterized protein</fullName>
    </submittedName>
</protein>
<dbReference type="RefSeq" id="WP_207232415.1">
    <property type="nucleotide sequence ID" value="NZ_SHLD01000001.1"/>
</dbReference>
<sequence>MENHPAHAPLLSTRWPIFTAELAAALTAEGEERLAEQVERLRVVQTCGCGDDFCQSFHTAPKPADAYGDGHRNVCLDAPWPGYLIVDVVHDEIRYVEVLYRSPLC</sequence>
<accession>A0A4Q8BDH9</accession>
<organism evidence="1 2">
    <name type="scientific">Micromonospora kangleipakensis</name>
    <dbReference type="NCBI Taxonomy" id="1077942"/>
    <lineage>
        <taxon>Bacteria</taxon>
        <taxon>Bacillati</taxon>
        <taxon>Actinomycetota</taxon>
        <taxon>Actinomycetes</taxon>
        <taxon>Micromonosporales</taxon>
        <taxon>Micromonosporaceae</taxon>
        <taxon>Micromonospora</taxon>
    </lineage>
</organism>
<evidence type="ECO:0000313" key="1">
    <source>
        <dbReference type="EMBL" id="RZU75947.1"/>
    </source>
</evidence>
<keyword evidence="2" id="KW-1185">Reference proteome</keyword>
<dbReference type="Proteomes" id="UP000294114">
    <property type="component" value="Unassembled WGS sequence"/>
</dbReference>
<dbReference type="AlphaFoldDB" id="A0A4Q8BDH9"/>